<dbReference type="Proteomes" id="UP000736328">
    <property type="component" value="Unassembled WGS sequence"/>
</dbReference>
<protein>
    <recommendedName>
        <fullName evidence="4">Capsule assembly Wzi family protein</fullName>
    </recommendedName>
</protein>
<evidence type="ECO:0000313" key="3">
    <source>
        <dbReference type="Proteomes" id="UP000736328"/>
    </source>
</evidence>
<organism evidence="2 3">
    <name type="scientific">candidate division TA06 bacterium</name>
    <dbReference type="NCBI Taxonomy" id="2250710"/>
    <lineage>
        <taxon>Bacteria</taxon>
        <taxon>Bacteria division TA06</taxon>
    </lineage>
</organism>
<evidence type="ECO:0008006" key="4">
    <source>
        <dbReference type="Google" id="ProtNLM"/>
    </source>
</evidence>
<accession>A0A933MJP4</accession>
<gene>
    <name evidence="2" type="ORF">HY768_02990</name>
</gene>
<sequence>MKKSTLAVLLLFATSSLWAEESKDLGLKHWTYPVLQRFEAKGWLALPATRPYSYGQVAAELGKMKEMVSSNQVTLSKADKYNWDRLSQEFLADSTQPRLVEKDLLSVGDENVKFNADGALLPKTLISNLSSPTHSLTGQVDFGGSIKGSMFFDQRLSFLVEKENAKVEKISATQTAWRGGKFVIDWSYFRVKLPWLYVTLGRQQHWWGPGRVGTLLVSDNAPAFDALNLKLDYKRIGFESFAGILGTEQQRFFSGHRATIRLFKSLDLGASEVVIYRAKNIDPVYINPLLSFYGTQWNERDDDNVLWTADAAWTAFNGCKVYGELLMDDVQYEQDPPAPQKLGFLAGVHLADPLGLPDADVKLEYVGNQKWVYGHRRFGNRYVGGDSLSVIGHAVGTDADLFDLKLEHRFHPRFDLGLEYSLERHGEGKVSDSLIYGIEIIYVNGDPYTTGGVCGSDTVALATGFLTGTIQRRDQGALYFNWQPWHWALFNARFWLAYTKNPNNLPGLRFNDRGAELSLKLDY</sequence>
<dbReference type="EMBL" id="JACQXR010000036">
    <property type="protein sequence ID" value="MBI4726183.1"/>
    <property type="molecule type" value="Genomic_DNA"/>
</dbReference>
<dbReference type="InterPro" id="IPR026950">
    <property type="entry name" value="Caps_assemb_Wzi"/>
</dbReference>
<feature type="chain" id="PRO_5037784097" description="Capsule assembly Wzi family protein" evidence="1">
    <location>
        <begin position="20"/>
        <end position="523"/>
    </location>
</feature>
<evidence type="ECO:0000256" key="1">
    <source>
        <dbReference type="SAM" id="SignalP"/>
    </source>
</evidence>
<name>A0A933MJP4_UNCT6</name>
<dbReference type="Pfam" id="PF14052">
    <property type="entry name" value="Caps_assemb_Wzi"/>
    <property type="match status" value="1"/>
</dbReference>
<proteinExistence type="predicted"/>
<dbReference type="InterPro" id="IPR038636">
    <property type="entry name" value="Wzi_sf"/>
</dbReference>
<keyword evidence="1" id="KW-0732">Signal</keyword>
<reference evidence="2" key="1">
    <citation type="submission" date="2020-07" db="EMBL/GenBank/DDBJ databases">
        <title>Huge and variable diversity of episymbiotic CPR bacteria and DPANN archaea in groundwater ecosystems.</title>
        <authorList>
            <person name="He C.Y."/>
            <person name="Keren R."/>
            <person name="Whittaker M."/>
            <person name="Farag I.F."/>
            <person name="Doudna J."/>
            <person name="Cate J.H.D."/>
            <person name="Banfield J.F."/>
        </authorList>
    </citation>
    <scope>NUCLEOTIDE SEQUENCE</scope>
    <source>
        <strain evidence="2">NC_groundwater_1520_Pr4_B-0.1um_53_5</strain>
    </source>
</reference>
<evidence type="ECO:0000313" key="2">
    <source>
        <dbReference type="EMBL" id="MBI4726183.1"/>
    </source>
</evidence>
<feature type="signal peptide" evidence="1">
    <location>
        <begin position="1"/>
        <end position="19"/>
    </location>
</feature>
<dbReference type="AlphaFoldDB" id="A0A933MJP4"/>
<dbReference type="Gene3D" id="2.40.160.130">
    <property type="entry name" value="Capsule assembly protein Wzi"/>
    <property type="match status" value="1"/>
</dbReference>
<comment type="caution">
    <text evidence="2">The sequence shown here is derived from an EMBL/GenBank/DDBJ whole genome shotgun (WGS) entry which is preliminary data.</text>
</comment>